<keyword evidence="1" id="KW-0732">Signal</keyword>
<evidence type="ECO:0000256" key="1">
    <source>
        <dbReference type="SAM" id="SignalP"/>
    </source>
</evidence>
<gene>
    <name evidence="2" type="ORF">CCOS01_02305</name>
</gene>
<name>A0AAI9Z7Q3_9PEZI</name>
<evidence type="ECO:0000313" key="2">
    <source>
        <dbReference type="EMBL" id="KAK1536985.1"/>
    </source>
</evidence>
<feature type="chain" id="PRO_5042515570" description="Secreted protein" evidence="1">
    <location>
        <begin position="24"/>
        <end position="136"/>
    </location>
</feature>
<dbReference type="AlphaFoldDB" id="A0AAI9Z7Q3"/>
<proteinExistence type="predicted"/>
<evidence type="ECO:0000313" key="3">
    <source>
        <dbReference type="Proteomes" id="UP001240678"/>
    </source>
</evidence>
<dbReference type="Proteomes" id="UP001240678">
    <property type="component" value="Unassembled WGS sequence"/>
</dbReference>
<dbReference type="GeneID" id="85334043"/>
<dbReference type="EMBL" id="MOOE01000002">
    <property type="protein sequence ID" value="KAK1536985.1"/>
    <property type="molecule type" value="Genomic_DNA"/>
</dbReference>
<organism evidence="2 3">
    <name type="scientific">Colletotrichum costaricense</name>
    <dbReference type="NCBI Taxonomy" id="1209916"/>
    <lineage>
        <taxon>Eukaryota</taxon>
        <taxon>Fungi</taxon>
        <taxon>Dikarya</taxon>
        <taxon>Ascomycota</taxon>
        <taxon>Pezizomycotina</taxon>
        <taxon>Sordariomycetes</taxon>
        <taxon>Hypocreomycetidae</taxon>
        <taxon>Glomerellales</taxon>
        <taxon>Glomerellaceae</taxon>
        <taxon>Colletotrichum</taxon>
        <taxon>Colletotrichum acutatum species complex</taxon>
    </lineage>
</organism>
<evidence type="ECO:0008006" key="4">
    <source>
        <dbReference type="Google" id="ProtNLM"/>
    </source>
</evidence>
<sequence>MDESTRVSFLFHLFLCLLCVCLSPPPLPFGPSGRLIKRCMRNTRVHSSAFRKDPVVQIFVDARGSKNRRLTVSSIQSTVRHYPMLKRRSRSTPRVDGGSCECPLSHQNKKDVDKHTSMRSSTQLMGRIINREGRYI</sequence>
<protein>
    <recommendedName>
        <fullName evidence="4">Secreted protein</fullName>
    </recommendedName>
</protein>
<dbReference type="RefSeq" id="XP_060319146.1">
    <property type="nucleotide sequence ID" value="XM_060450496.1"/>
</dbReference>
<comment type="caution">
    <text evidence="2">The sequence shown here is derived from an EMBL/GenBank/DDBJ whole genome shotgun (WGS) entry which is preliminary data.</text>
</comment>
<feature type="signal peptide" evidence="1">
    <location>
        <begin position="1"/>
        <end position="23"/>
    </location>
</feature>
<keyword evidence="3" id="KW-1185">Reference proteome</keyword>
<reference evidence="2 3" key="1">
    <citation type="submission" date="2016-10" db="EMBL/GenBank/DDBJ databases">
        <title>The genome sequence of Colletotrichum fioriniae PJ7.</title>
        <authorList>
            <person name="Baroncelli R."/>
        </authorList>
    </citation>
    <scope>NUCLEOTIDE SEQUENCE [LARGE SCALE GENOMIC DNA]</scope>
    <source>
        <strain evidence="2 3">IMI 309622</strain>
    </source>
</reference>
<accession>A0AAI9Z7Q3</accession>